<evidence type="ECO:0000313" key="1">
    <source>
        <dbReference type="EMBL" id="KKL78827.1"/>
    </source>
</evidence>
<dbReference type="EMBL" id="LAZR01023341">
    <property type="protein sequence ID" value="KKL78827.1"/>
    <property type="molecule type" value="Genomic_DNA"/>
</dbReference>
<organism evidence="1">
    <name type="scientific">marine sediment metagenome</name>
    <dbReference type="NCBI Taxonomy" id="412755"/>
    <lineage>
        <taxon>unclassified sequences</taxon>
        <taxon>metagenomes</taxon>
        <taxon>ecological metagenomes</taxon>
    </lineage>
</organism>
<sequence length="50" mass="5842">MSDTYNDIASVTCEHCDESWQNSEMTCIDDSYYCPDCVDTYTDMLSEVRR</sequence>
<gene>
    <name evidence="1" type="ORF">LCGC14_2020920</name>
</gene>
<comment type="caution">
    <text evidence="1">The sequence shown here is derived from an EMBL/GenBank/DDBJ whole genome shotgun (WGS) entry which is preliminary data.</text>
</comment>
<dbReference type="AlphaFoldDB" id="A0A0F9HUP7"/>
<accession>A0A0F9HUP7</accession>
<reference evidence="1" key="1">
    <citation type="journal article" date="2015" name="Nature">
        <title>Complex archaea that bridge the gap between prokaryotes and eukaryotes.</title>
        <authorList>
            <person name="Spang A."/>
            <person name="Saw J.H."/>
            <person name="Jorgensen S.L."/>
            <person name="Zaremba-Niedzwiedzka K."/>
            <person name="Martijn J."/>
            <person name="Lind A.E."/>
            <person name="van Eijk R."/>
            <person name="Schleper C."/>
            <person name="Guy L."/>
            <person name="Ettema T.J."/>
        </authorList>
    </citation>
    <scope>NUCLEOTIDE SEQUENCE</scope>
</reference>
<protein>
    <submittedName>
        <fullName evidence="1">Uncharacterized protein</fullName>
    </submittedName>
</protein>
<name>A0A0F9HUP7_9ZZZZ</name>
<proteinExistence type="predicted"/>